<evidence type="ECO:0000256" key="6">
    <source>
        <dbReference type="SAM" id="MobiDB-lite"/>
    </source>
</evidence>
<evidence type="ECO:0000256" key="5">
    <source>
        <dbReference type="ARBA" id="ARBA00023136"/>
    </source>
</evidence>
<evidence type="ECO:0000256" key="2">
    <source>
        <dbReference type="ARBA" id="ARBA00022448"/>
    </source>
</evidence>
<dbReference type="PANTHER" id="PTHR47264">
    <property type="entry name" value="OS01G0128800 PROTEIN"/>
    <property type="match status" value="1"/>
</dbReference>
<dbReference type="SUPFAM" id="SSF49562">
    <property type="entry name" value="C2 domain (Calcium/lipid-binding domain, CaLB)"/>
    <property type="match status" value="3"/>
</dbReference>
<feature type="domain" description="SMP-LTD" evidence="8">
    <location>
        <begin position="116"/>
        <end position="308"/>
    </location>
</feature>
<feature type="region of interest" description="Disordered" evidence="6">
    <location>
        <begin position="742"/>
        <end position="763"/>
    </location>
</feature>
<comment type="subcellular location">
    <subcellularLocation>
        <location evidence="1">Membrane</location>
    </subcellularLocation>
</comment>
<dbReference type="GO" id="GO:0008289">
    <property type="term" value="F:lipid binding"/>
    <property type="evidence" value="ECO:0007669"/>
    <property type="project" value="UniProtKB-KW"/>
</dbReference>
<keyword evidence="3" id="KW-0445">Lipid transport</keyword>
<evidence type="ECO:0000259" key="8">
    <source>
        <dbReference type="PROSITE" id="PS51847"/>
    </source>
</evidence>
<dbReference type="PROSITE" id="PS50004">
    <property type="entry name" value="C2"/>
    <property type="match status" value="2"/>
</dbReference>
<keyword evidence="5" id="KW-0472">Membrane</keyword>
<evidence type="ECO:0000313" key="9">
    <source>
        <dbReference type="EMBL" id="WZN66621.1"/>
    </source>
</evidence>
<protein>
    <submittedName>
        <fullName evidence="9">C2 domain-containing protein</fullName>
    </submittedName>
</protein>
<name>A0AAX4PL45_9CHLO</name>
<dbReference type="Gene3D" id="2.60.40.150">
    <property type="entry name" value="C2 domain"/>
    <property type="match status" value="2"/>
</dbReference>
<accession>A0AAX4PL45</accession>
<feature type="compositionally biased region" description="Basic residues" evidence="6">
    <location>
        <begin position="11"/>
        <end position="20"/>
    </location>
</feature>
<organism evidence="9 10">
    <name type="scientific">Chloropicon roscoffensis</name>
    <dbReference type="NCBI Taxonomy" id="1461544"/>
    <lineage>
        <taxon>Eukaryota</taxon>
        <taxon>Viridiplantae</taxon>
        <taxon>Chlorophyta</taxon>
        <taxon>Chloropicophyceae</taxon>
        <taxon>Chloropicales</taxon>
        <taxon>Chloropicaceae</taxon>
        <taxon>Chloropicon</taxon>
    </lineage>
</organism>
<dbReference type="SMART" id="SM00239">
    <property type="entry name" value="C2"/>
    <property type="match status" value="3"/>
</dbReference>
<keyword evidence="4" id="KW-0446">Lipid-binding</keyword>
<evidence type="ECO:0000256" key="4">
    <source>
        <dbReference type="ARBA" id="ARBA00023121"/>
    </source>
</evidence>
<dbReference type="GO" id="GO:0016020">
    <property type="term" value="C:membrane"/>
    <property type="evidence" value="ECO:0007669"/>
    <property type="project" value="UniProtKB-SubCell"/>
</dbReference>
<dbReference type="Pfam" id="PF00168">
    <property type="entry name" value="C2"/>
    <property type="match status" value="3"/>
</dbReference>
<feature type="region of interest" description="Disordered" evidence="6">
    <location>
        <begin position="1"/>
        <end position="20"/>
    </location>
</feature>
<evidence type="ECO:0000256" key="1">
    <source>
        <dbReference type="ARBA" id="ARBA00004370"/>
    </source>
</evidence>
<dbReference type="InterPro" id="IPR035892">
    <property type="entry name" value="C2_domain_sf"/>
</dbReference>
<keyword evidence="2" id="KW-0813">Transport</keyword>
<feature type="compositionally biased region" description="Polar residues" evidence="6">
    <location>
        <begin position="750"/>
        <end position="763"/>
    </location>
</feature>
<dbReference type="CDD" id="cd00030">
    <property type="entry name" value="C2"/>
    <property type="match status" value="2"/>
</dbReference>
<dbReference type="CDD" id="cd21669">
    <property type="entry name" value="SMP_SF"/>
    <property type="match status" value="1"/>
</dbReference>
<evidence type="ECO:0000313" key="10">
    <source>
        <dbReference type="Proteomes" id="UP001472866"/>
    </source>
</evidence>
<evidence type="ECO:0000256" key="3">
    <source>
        <dbReference type="ARBA" id="ARBA00023055"/>
    </source>
</evidence>
<gene>
    <name evidence="9" type="ORF">HKI87_16g81880</name>
</gene>
<dbReference type="EMBL" id="CP151516">
    <property type="protein sequence ID" value="WZN66621.1"/>
    <property type="molecule type" value="Genomic_DNA"/>
</dbReference>
<sequence>MEKDERPLPSRGKKKGIRPGKLRRMGDKAKKLARNQKIRMLISSVFDSNASEAALVGAALLALGFLERLSRPAFLIVLVACLLALGARLDARRRDLERQLKRRLELERSFNTVETPKESAYWLNKFVKAYWQDALEPLLADVLYKRLSKMIQKARPSFVKQIDFDAFTLGTSPPRLDNFRILGRTGNVEPGGVGDSAKSLEFDVDFTATDFRWVLRAVGGDEYKIIKNANFTFSIVSLEIRLRIRLYLFDSSNIALLSLVQKPDIYTFHANLLGISQRSIPFFDIRKFLESVISQALVEPQRVPVPLSFKGVPQVSDSVVSFDVVGCSGIKIIDRSVTRRLQLRVRIGPYMRKSAVVEGEEPEFNETFEAKINATKLKIVVKLLDVTGTEEGGSSWECIGEKLIEMTCSQKDTTTYWLKDSSGMPLCRTMHDFDKEWRVTSALEAGRSTSHHESGDFGHVTLVLRPVQWAYFDERDGYQGGKKSRDSRAEPQSYALRVSRARDLMAKDSNGLSDPYFKVKYGAFSARSETCFRTLNPVWSETFVFERSHTTDVIKIKFWDKDKIQDESLGYIDIPVRLVHQGNRKFAEWRELKGADSGEVFYELSLRKGLPQAVRSRGITVQAEESHPETVEVIVHRCRHLPGVDRGKTSDPYVVIEFAGSIRKSKVCKKTLSPVWDFRCEFDYEPGEVKISVYDWNLVMRRKLLGVVTVDARTAGPLAAERWHKLEGSVSGEALVTVRRARGGGGNAATSPGETASPESVDWSQISRRLF</sequence>
<feature type="domain" description="C2" evidence="7">
    <location>
        <begin position="475"/>
        <end position="590"/>
    </location>
</feature>
<dbReference type="PROSITE" id="PS51847">
    <property type="entry name" value="SMP"/>
    <property type="match status" value="1"/>
</dbReference>
<evidence type="ECO:0000259" key="7">
    <source>
        <dbReference type="PROSITE" id="PS50004"/>
    </source>
</evidence>
<keyword evidence="10" id="KW-1185">Reference proteome</keyword>
<dbReference type="Proteomes" id="UP001472866">
    <property type="component" value="Chromosome 16"/>
</dbReference>
<reference evidence="9 10" key="1">
    <citation type="submission" date="2024-03" db="EMBL/GenBank/DDBJ databases">
        <title>Complete genome sequence of the green alga Chloropicon roscoffensis RCC1871.</title>
        <authorList>
            <person name="Lemieux C."/>
            <person name="Pombert J.-F."/>
            <person name="Otis C."/>
            <person name="Turmel M."/>
        </authorList>
    </citation>
    <scope>NUCLEOTIDE SEQUENCE [LARGE SCALE GENOMIC DNA]</scope>
    <source>
        <strain evidence="9 10">RCC1871</strain>
    </source>
</reference>
<dbReference type="AlphaFoldDB" id="A0AAX4PL45"/>
<feature type="domain" description="C2" evidence="7">
    <location>
        <begin position="615"/>
        <end position="728"/>
    </location>
</feature>
<proteinExistence type="predicted"/>
<dbReference type="PRINTS" id="PR00360">
    <property type="entry name" value="C2DOMAIN"/>
</dbReference>
<dbReference type="PANTHER" id="PTHR47264:SF3">
    <property type="entry name" value="SYNAPTOTAGMIN-5 ISOFORM X1"/>
    <property type="match status" value="1"/>
</dbReference>
<dbReference type="GO" id="GO:0006869">
    <property type="term" value="P:lipid transport"/>
    <property type="evidence" value="ECO:0007669"/>
    <property type="project" value="UniProtKB-KW"/>
</dbReference>
<dbReference type="InterPro" id="IPR000008">
    <property type="entry name" value="C2_dom"/>
</dbReference>
<dbReference type="InterPro" id="IPR031468">
    <property type="entry name" value="SMP_LBD"/>
</dbReference>